<reference evidence="2 3" key="1">
    <citation type="submission" date="2016-06" db="EMBL/GenBank/DDBJ databases">
        <title>The Draft Genome Sequence and Annotation of the Desert Woodrat Neotoma lepida.</title>
        <authorList>
            <person name="Campbell M."/>
            <person name="Oakeson K.F."/>
            <person name="Yandell M."/>
            <person name="Halpert J.R."/>
            <person name="Dearing D."/>
        </authorList>
    </citation>
    <scope>NUCLEOTIDE SEQUENCE [LARGE SCALE GENOMIC DNA]</scope>
    <source>
        <strain evidence="2">417</strain>
        <tissue evidence="2">Liver</tissue>
    </source>
</reference>
<dbReference type="STRING" id="56216.A0A1A6H896"/>
<sequence length="124" mass="12667">MSSSYAKNGAADGPHSPSSQVARGTTTRRSRLKRSDGSTTSTSFILRQVRGPAAGSPDPARSPAPDHESGSCRSGLGARSLSLCSLLPSPRGPAAPASATSFVPPLLVPWLPSVRVPTSLCRSG</sequence>
<organism evidence="2 3">
    <name type="scientific">Neotoma lepida</name>
    <name type="common">Desert woodrat</name>
    <dbReference type="NCBI Taxonomy" id="56216"/>
    <lineage>
        <taxon>Eukaryota</taxon>
        <taxon>Metazoa</taxon>
        <taxon>Chordata</taxon>
        <taxon>Craniata</taxon>
        <taxon>Vertebrata</taxon>
        <taxon>Euteleostomi</taxon>
        <taxon>Mammalia</taxon>
        <taxon>Eutheria</taxon>
        <taxon>Euarchontoglires</taxon>
        <taxon>Glires</taxon>
        <taxon>Rodentia</taxon>
        <taxon>Myomorpha</taxon>
        <taxon>Muroidea</taxon>
        <taxon>Cricetidae</taxon>
        <taxon>Neotominae</taxon>
        <taxon>Neotoma</taxon>
    </lineage>
</organism>
<protein>
    <submittedName>
        <fullName evidence="2">Uncharacterized protein</fullName>
    </submittedName>
</protein>
<feature type="non-terminal residue" evidence="2">
    <location>
        <position position="124"/>
    </location>
</feature>
<evidence type="ECO:0000313" key="2">
    <source>
        <dbReference type="EMBL" id="OBS74536.1"/>
    </source>
</evidence>
<dbReference type="AlphaFoldDB" id="A0A1A6H896"/>
<evidence type="ECO:0000313" key="3">
    <source>
        <dbReference type="Proteomes" id="UP000092124"/>
    </source>
</evidence>
<proteinExistence type="predicted"/>
<dbReference type="Proteomes" id="UP000092124">
    <property type="component" value="Unassembled WGS sequence"/>
</dbReference>
<comment type="caution">
    <text evidence="2">The sequence shown here is derived from an EMBL/GenBank/DDBJ whole genome shotgun (WGS) entry which is preliminary data.</text>
</comment>
<evidence type="ECO:0000256" key="1">
    <source>
        <dbReference type="SAM" id="MobiDB-lite"/>
    </source>
</evidence>
<gene>
    <name evidence="2" type="ORF">A6R68_14928</name>
</gene>
<name>A0A1A6H896_NEOLE</name>
<accession>A0A1A6H896</accession>
<keyword evidence="3" id="KW-1185">Reference proteome</keyword>
<feature type="region of interest" description="Disordered" evidence="1">
    <location>
        <begin position="1"/>
        <end position="76"/>
    </location>
</feature>
<dbReference type="EMBL" id="LZPO01044415">
    <property type="protein sequence ID" value="OBS74536.1"/>
    <property type="molecule type" value="Genomic_DNA"/>
</dbReference>
<dbReference type="OrthoDB" id="8936415at2759"/>
<feature type="compositionally biased region" description="Polar residues" evidence="1">
    <location>
        <begin position="16"/>
        <end position="25"/>
    </location>
</feature>